<reference evidence="1" key="1">
    <citation type="journal article" date="2021" name="Proc. Natl. Acad. Sci. U.S.A.">
        <title>A Catalog of Tens of Thousands of Viruses from Human Metagenomes Reveals Hidden Associations with Chronic Diseases.</title>
        <authorList>
            <person name="Tisza M.J."/>
            <person name="Buck C.B."/>
        </authorList>
    </citation>
    <scope>NUCLEOTIDE SEQUENCE</scope>
    <source>
        <strain evidence="1">CtnPP24</strain>
    </source>
</reference>
<name>A0A8S5TYT6_9CAUD</name>
<evidence type="ECO:0000313" key="1">
    <source>
        <dbReference type="EMBL" id="DAF87366.1"/>
    </source>
</evidence>
<protein>
    <submittedName>
        <fullName evidence="1">Uncharacterized protein</fullName>
    </submittedName>
</protein>
<accession>A0A8S5TYT6</accession>
<proteinExistence type="predicted"/>
<dbReference type="EMBL" id="BK015962">
    <property type="protein sequence ID" value="DAF87366.1"/>
    <property type="molecule type" value="Genomic_DNA"/>
</dbReference>
<sequence length="67" mass="7781">MQSYRDMRLFSLEEIRQNVTPESDSWFPFGSRAFMPVMLMLKEDGIAVNDEVERTLSDGYFVVAKAK</sequence>
<organism evidence="1">
    <name type="scientific">Siphoviridae sp. ctnPP24</name>
    <dbReference type="NCBI Taxonomy" id="2825662"/>
    <lineage>
        <taxon>Viruses</taxon>
        <taxon>Duplodnaviria</taxon>
        <taxon>Heunggongvirae</taxon>
        <taxon>Uroviricota</taxon>
        <taxon>Caudoviricetes</taxon>
    </lineage>
</organism>